<accession>A0ABU2CA77</accession>
<dbReference type="RefSeq" id="WP_310374190.1">
    <property type="nucleotide sequence ID" value="NZ_JAVDXT010000002.1"/>
</dbReference>
<dbReference type="Gene3D" id="3.40.47.10">
    <property type="match status" value="2"/>
</dbReference>
<gene>
    <name evidence="5" type="ORF">J2X19_002913</name>
</gene>
<dbReference type="PANTHER" id="PTHR11712:SF320">
    <property type="entry name" value="BETA-KETOACYL SYNTHASE"/>
    <property type="match status" value="1"/>
</dbReference>
<dbReference type="InterPro" id="IPR016039">
    <property type="entry name" value="Thiolase-like"/>
</dbReference>
<keyword evidence="6" id="KW-1185">Reference proteome</keyword>
<dbReference type="EMBL" id="JAVDXT010000002">
    <property type="protein sequence ID" value="MDR7378234.1"/>
    <property type="molecule type" value="Genomic_DNA"/>
</dbReference>
<evidence type="ECO:0000256" key="1">
    <source>
        <dbReference type="ARBA" id="ARBA00008467"/>
    </source>
</evidence>
<dbReference type="PANTHER" id="PTHR11712">
    <property type="entry name" value="POLYKETIDE SYNTHASE-RELATED"/>
    <property type="match status" value="1"/>
</dbReference>
<dbReference type="EC" id="2.3.1.41" evidence="5"/>
<protein>
    <submittedName>
        <fullName evidence="5">3-oxoacyl-[acyl-carrier-protein] synthase-1</fullName>
        <ecNumber evidence="5">2.3.1.41</ecNumber>
    </submittedName>
</protein>
<evidence type="ECO:0000259" key="4">
    <source>
        <dbReference type="PROSITE" id="PS52004"/>
    </source>
</evidence>
<reference evidence="5 6" key="1">
    <citation type="submission" date="2023-07" db="EMBL/GenBank/DDBJ databases">
        <title>Sorghum-associated microbial communities from plants grown in Nebraska, USA.</title>
        <authorList>
            <person name="Schachtman D."/>
        </authorList>
    </citation>
    <scope>NUCLEOTIDE SEQUENCE [LARGE SCALE GENOMIC DNA]</scope>
    <source>
        <strain evidence="5 6">BE313</strain>
    </source>
</reference>
<dbReference type="InterPro" id="IPR018201">
    <property type="entry name" value="Ketoacyl_synth_AS"/>
</dbReference>
<dbReference type="PROSITE" id="PS52004">
    <property type="entry name" value="KS3_2"/>
    <property type="match status" value="1"/>
</dbReference>
<name>A0ABU2CA77_9BURK</name>
<evidence type="ECO:0000313" key="5">
    <source>
        <dbReference type="EMBL" id="MDR7378234.1"/>
    </source>
</evidence>
<comment type="similarity">
    <text evidence="1 3">Belongs to the thiolase-like superfamily. Beta-ketoacyl-ACP synthases family.</text>
</comment>
<comment type="caution">
    <text evidence="5">The sequence shown here is derived from an EMBL/GenBank/DDBJ whole genome shotgun (WGS) entry which is preliminary data.</text>
</comment>
<dbReference type="SMART" id="SM00825">
    <property type="entry name" value="PKS_KS"/>
    <property type="match status" value="1"/>
</dbReference>
<dbReference type="PROSITE" id="PS00606">
    <property type="entry name" value="KS3_1"/>
    <property type="match status" value="1"/>
</dbReference>
<feature type="domain" description="Ketosynthase family 3 (KS3)" evidence="4">
    <location>
        <begin position="1"/>
        <end position="392"/>
    </location>
</feature>
<evidence type="ECO:0000256" key="2">
    <source>
        <dbReference type="ARBA" id="ARBA00022679"/>
    </source>
</evidence>
<dbReference type="InterPro" id="IPR020841">
    <property type="entry name" value="PKS_Beta-ketoAc_synthase_dom"/>
</dbReference>
<dbReference type="Pfam" id="PF02801">
    <property type="entry name" value="Ketoacyl-synt_C"/>
    <property type="match status" value="1"/>
</dbReference>
<dbReference type="SUPFAM" id="SSF53901">
    <property type="entry name" value="Thiolase-like"/>
    <property type="match status" value="2"/>
</dbReference>
<dbReference type="InterPro" id="IPR014030">
    <property type="entry name" value="Ketoacyl_synth_N"/>
</dbReference>
<evidence type="ECO:0000256" key="3">
    <source>
        <dbReference type="RuleBase" id="RU003694"/>
    </source>
</evidence>
<dbReference type="Pfam" id="PF00109">
    <property type="entry name" value="ketoacyl-synt"/>
    <property type="match status" value="1"/>
</dbReference>
<organism evidence="5 6">
    <name type="scientific">Rhodoferax ferrireducens</name>
    <dbReference type="NCBI Taxonomy" id="192843"/>
    <lineage>
        <taxon>Bacteria</taxon>
        <taxon>Pseudomonadati</taxon>
        <taxon>Pseudomonadota</taxon>
        <taxon>Betaproteobacteria</taxon>
        <taxon>Burkholderiales</taxon>
        <taxon>Comamonadaceae</taxon>
        <taxon>Rhodoferax</taxon>
    </lineage>
</organism>
<dbReference type="NCBIfam" id="NF006618">
    <property type="entry name" value="PRK09185.1"/>
    <property type="match status" value="1"/>
</dbReference>
<dbReference type="CDD" id="cd00834">
    <property type="entry name" value="KAS_I_II"/>
    <property type="match status" value="1"/>
</dbReference>
<sequence>MNIYLQSLGVVCSLGSDLAAIRAKLWAHEMPDSVAPSDQYTPGRLLHMGRVETGLPDLGQVPIAQRSRHNALLAQALQQIRGPVQAAVARHGPSRVAVILGGSAPGLEEGEQAVRYHRAHGVWPAGYDYAQQTLGSGAASVAREIGATGPIYTISTACSSGAKALASGARLLCAGLVDAVVAGGADALSTFTIAGFSSLESVSAERCNPMSLHRSGINLGEGAALFLMGRDAGPVRLAGWGETSDAHHMSAPEPSGQGAADAMRQALMRAGVAADLVDYLNLHGTATVQNDAMESRAVADLLGCEVPVSSTKPMTGHALAAAGSIEAALAWATLVDNPLGYLPPHWFDGVRDPQLPPLHLVHAGESLGRSPQYVMSNSFAFGGSNAALLFAQG</sequence>
<dbReference type="InterPro" id="IPR000794">
    <property type="entry name" value="Beta-ketoacyl_synthase"/>
</dbReference>
<keyword evidence="2 3" id="KW-0808">Transferase</keyword>
<dbReference type="InterPro" id="IPR014031">
    <property type="entry name" value="Ketoacyl_synth_C"/>
</dbReference>
<keyword evidence="5" id="KW-0012">Acyltransferase</keyword>
<proteinExistence type="inferred from homology"/>
<dbReference type="Proteomes" id="UP001180487">
    <property type="component" value="Unassembled WGS sequence"/>
</dbReference>
<evidence type="ECO:0000313" key="6">
    <source>
        <dbReference type="Proteomes" id="UP001180487"/>
    </source>
</evidence>
<dbReference type="GO" id="GO:0004315">
    <property type="term" value="F:3-oxoacyl-[acyl-carrier-protein] synthase activity"/>
    <property type="evidence" value="ECO:0007669"/>
    <property type="project" value="UniProtKB-EC"/>
</dbReference>